<keyword evidence="3" id="KW-0378">Hydrolase</keyword>
<protein>
    <submittedName>
        <fullName evidence="3">Undecaprenyl-diphosphatase</fullName>
        <ecNumber evidence="3">3.6.1.27</ecNumber>
    </submittedName>
</protein>
<reference evidence="3 4" key="1">
    <citation type="submission" date="2021-03" db="EMBL/GenBank/DDBJ databases">
        <title>Genomic Encyclopedia of Type Strains, Phase IV (KMG-IV): sequencing the most valuable type-strain genomes for metagenomic binning, comparative biology and taxonomic classification.</title>
        <authorList>
            <person name="Goeker M."/>
        </authorList>
    </citation>
    <scope>NUCLEOTIDE SEQUENCE [LARGE SCALE GENOMIC DNA]</scope>
    <source>
        <strain evidence="3 4">DSM 23491</strain>
    </source>
</reference>
<evidence type="ECO:0000256" key="1">
    <source>
        <dbReference type="SAM" id="Phobius"/>
    </source>
</evidence>
<organism evidence="3 4">
    <name type="scientific">Paenibacillus sediminis</name>
    <dbReference type="NCBI Taxonomy" id="664909"/>
    <lineage>
        <taxon>Bacteria</taxon>
        <taxon>Bacillati</taxon>
        <taxon>Bacillota</taxon>
        <taxon>Bacilli</taxon>
        <taxon>Bacillales</taxon>
        <taxon>Paenibacillaceae</taxon>
        <taxon>Paenibacillus</taxon>
    </lineage>
</organism>
<dbReference type="EMBL" id="JAGGKP010000001">
    <property type="protein sequence ID" value="MBP1936172.1"/>
    <property type="molecule type" value="Genomic_DNA"/>
</dbReference>
<evidence type="ECO:0000313" key="3">
    <source>
        <dbReference type="EMBL" id="MBP1936172.1"/>
    </source>
</evidence>
<dbReference type="InterPro" id="IPR036938">
    <property type="entry name" value="PAP2/HPO_sf"/>
</dbReference>
<dbReference type="EC" id="3.6.1.27" evidence="3"/>
<feature type="transmembrane region" description="Helical" evidence="1">
    <location>
        <begin position="126"/>
        <end position="144"/>
    </location>
</feature>
<dbReference type="PANTHER" id="PTHR14969:SF58">
    <property type="entry name" value="UNDECAPRENYL-DIPHOSPHATASE BCRC"/>
    <property type="match status" value="1"/>
</dbReference>
<dbReference type="RefSeq" id="WP_209846046.1">
    <property type="nucleotide sequence ID" value="NZ_CBCRVE010000002.1"/>
</dbReference>
<sequence>MNVTNLDYQIFQMINDQAIRHGSLNGFMCFFAQDAQYLLLLGMIIYWFTRNRLNRMMAIEAAISVLLGMGISFVIGHFLYRDRPFVDHTVIQLIKHAANASFPSDHAIGAFAIATMFLLYGKRMRFVWIIIAALIGFSRVWTGVHYPTDVIAGAIIGIVCSVVTHQICSHSNAVNKLIISAIRIYESLETKIWTKRTETQTRNM</sequence>
<name>A0ABS4H1M6_9BACL</name>
<keyword evidence="1" id="KW-0812">Transmembrane</keyword>
<keyword evidence="1" id="KW-1133">Transmembrane helix</keyword>
<dbReference type="SUPFAM" id="SSF48317">
    <property type="entry name" value="Acid phosphatase/Vanadium-dependent haloperoxidase"/>
    <property type="match status" value="1"/>
</dbReference>
<feature type="transmembrane region" description="Helical" evidence="1">
    <location>
        <begin position="150"/>
        <end position="168"/>
    </location>
</feature>
<dbReference type="GO" id="GO:0050380">
    <property type="term" value="F:undecaprenyl-diphosphatase activity"/>
    <property type="evidence" value="ECO:0007669"/>
    <property type="project" value="UniProtKB-EC"/>
</dbReference>
<dbReference type="CDD" id="cd03385">
    <property type="entry name" value="PAP2_BcrC_like"/>
    <property type="match status" value="1"/>
</dbReference>
<dbReference type="Gene3D" id="1.20.144.10">
    <property type="entry name" value="Phosphatidic acid phosphatase type 2/haloperoxidase"/>
    <property type="match status" value="1"/>
</dbReference>
<dbReference type="InterPro" id="IPR000326">
    <property type="entry name" value="PAP2/HPO"/>
</dbReference>
<feature type="domain" description="Phosphatidic acid phosphatase type 2/haloperoxidase" evidence="2">
    <location>
        <begin position="61"/>
        <end position="165"/>
    </location>
</feature>
<dbReference type="Pfam" id="PF01569">
    <property type="entry name" value="PAP2"/>
    <property type="match status" value="1"/>
</dbReference>
<dbReference type="InterPro" id="IPR033879">
    <property type="entry name" value="UPP_Pase"/>
</dbReference>
<dbReference type="Proteomes" id="UP001519273">
    <property type="component" value="Unassembled WGS sequence"/>
</dbReference>
<accession>A0ABS4H1M6</accession>
<comment type="caution">
    <text evidence="3">The sequence shown here is derived from an EMBL/GenBank/DDBJ whole genome shotgun (WGS) entry which is preliminary data.</text>
</comment>
<dbReference type="PANTHER" id="PTHR14969">
    <property type="entry name" value="SPHINGOSINE-1-PHOSPHATE PHOSPHOHYDROLASE"/>
    <property type="match status" value="1"/>
</dbReference>
<keyword evidence="4" id="KW-1185">Reference proteome</keyword>
<feature type="transmembrane region" description="Helical" evidence="1">
    <location>
        <begin position="61"/>
        <end position="80"/>
    </location>
</feature>
<feature type="transmembrane region" description="Helical" evidence="1">
    <location>
        <begin position="100"/>
        <end position="119"/>
    </location>
</feature>
<feature type="transmembrane region" description="Helical" evidence="1">
    <location>
        <begin position="30"/>
        <end position="49"/>
    </location>
</feature>
<evidence type="ECO:0000259" key="2">
    <source>
        <dbReference type="SMART" id="SM00014"/>
    </source>
</evidence>
<dbReference type="SMART" id="SM00014">
    <property type="entry name" value="acidPPc"/>
    <property type="match status" value="1"/>
</dbReference>
<keyword evidence="1" id="KW-0472">Membrane</keyword>
<proteinExistence type="predicted"/>
<evidence type="ECO:0000313" key="4">
    <source>
        <dbReference type="Proteomes" id="UP001519273"/>
    </source>
</evidence>
<gene>
    <name evidence="3" type="ORF">J2Z20_001033</name>
</gene>